<protein>
    <submittedName>
        <fullName evidence="2">Uncharacterized protein</fullName>
    </submittedName>
</protein>
<keyword evidence="3" id="KW-1185">Reference proteome</keyword>
<keyword evidence="1" id="KW-0472">Membrane</keyword>
<organism evidence="2 3">
    <name type="scientific">Saccharicrinis carchari</name>
    <dbReference type="NCBI Taxonomy" id="1168039"/>
    <lineage>
        <taxon>Bacteria</taxon>
        <taxon>Pseudomonadati</taxon>
        <taxon>Bacteroidota</taxon>
        <taxon>Bacteroidia</taxon>
        <taxon>Marinilabiliales</taxon>
        <taxon>Marinilabiliaceae</taxon>
        <taxon>Saccharicrinis</taxon>
    </lineage>
</organism>
<feature type="transmembrane region" description="Helical" evidence="1">
    <location>
        <begin position="23"/>
        <end position="43"/>
    </location>
</feature>
<sequence length="48" mass="6027">MVENYFNDCQQTRKYMYINDMQLMIYLEFYSFYLLNSSIFHHFQVALI</sequence>
<evidence type="ECO:0000256" key="1">
    <source>
        <dbReference type="SAM" id="Phobius"/>
    </source>
</evidence>
<dbReference type="AlphaFoldDB" id="A0A521BXA6"/>
<keyword evidence="1" id="KW-1133">Transmembrane helix</keyword>
<proteinExistence type="predicted"/>
<gene>
    <name evidence="2" type="ORF">SAMN06265379_102177</name>
</gene>
<reference evidence="2 3" key="1">
    <citation type="submission" date="2017-05" db="EMBL/GenBank/DDBJ databases">
        <authorList>
            <person name="Varghese N."/>
            <person name="Submissions S."/>
        </authorList>
    </citation>
    <scope>NUCLEOTIDE SEQUENCE [LARGE SCALE GENOMIC DNA]</scope>
    <source>
        <strain evidence="2 3">DSM 27040</strain>
    </source>
</reference>
<evidence type="ECO:0000313" key="2">
    <source>
        <dbReference type="EMBL" id="SMO51808.1"/>
    </source>
</evidence>
<keyword evidence="1" id="KW-0812">Transmembrane</keyword>
<dbReference type="Proteomes" id="UP000319040">
    <property type="component" value="Unassembled WGS sequence"/>
</dbReference>
<name>A0A521BXA6_SACCC</name>
<accession>A0A521BXA6</accession>
<dbReference type="EMBL" id="FXTB01000002">
    <property type="protein sequence ID" value="SMO51808.1"/>
    <property type="molecule type" value="Genomic_DNA"/>
</dbReference>
<evidence type="ECO:0000313" key="3">
    <source>
        <dbReference type="Proteomes" id="UP000319040"/>
    </source>
</evidence>